<name>A0A133MY73_FINMA</name>
<reference evidence="3 5" key="3">
    <citation type="submission" date="2020-05" db="EMBL/GenBank/DDBJ databases">
        <title>FDA dAtabase for Regulatory Grade micrObial Sequences (FDA-ARGOS): Supporting development and validation of Infectious Disease Dx tests.</title>
        <authorList>
            <person name="Pederson C."/>
            <person name="Tallon L."/>
            <person name="Sadzewicz L."/>
            <person name="Zhao X."/>
            <person name="Vavikolanu K."/>
            <person name="Mehta A."/>
            <person name="Aluvathingal J."/>
            <person name="Nadendla S."/>
            <person name="Myers T."/>
            <person name="Yan Y."/>
            <person name="Sichtig H."/>
        </authorList>
    </citation>
    <scope>NUCLEOTIDE SEQUENCE [LARGE SCALE GENOMIC DNA]</scope>
    <source>
        <strain evidence="3 5">FDAARGOS_764</strain>
    </source>
</reference>
<dbReference type="Proteomes" id="UP000502899">
    <property type="component" value="Chromosome"/>
</dbReference>
<organism evidence="2 4">
    <name type="scientific">Finegoldia magna</name>
    <name type="common">Peptostreptococcus magnus</name>
    <dbReference type="NCBI Taxonomy" id="1260"/>
    <lineage>
        <taxon>Bacteria</taxon>
        <taxon>Bacillati</taxon>
        <taxon>Bacillota</taxon>
        <taxon>Tissierellia</taxon>
        <taxon>Tissierellales</taxon>
        <taxon>Peptoniphilaceae</taxon>
        <taxon>Finegoldia</taxon>
    </lineage>
</organism>
<keyword evidence="1" id="KW-0812">Transmembrane</keyword>
<dbReference type="EMBL" id="CP054000">
    <property type="protein sequence ID" value="QKH79866.1"/>
    <property type="molecule type" value="Genomic_DNA"/>
</dbReference>
<keyword evidence="1" id="KW-1133">Transmembrane helix</keyword>
<evidence type="ECO:0000313" key="4">
    <source>
        <dbReference type="Proteomes" id="UP000215361"/>
    </source>
</evidence>
<evidence type="ECO:0000313" key="5">
    <source>
        <dbReference type="Proteomes" id="UP000502899"/>
    </source>
</evidence>
<keyword evidence="1" id="KW-0472">Membrane</keyword>
<reference evidence="4" key="2">
    <citation type="submission" date="2017-04" db="EMBL/GenBank/DDBJ databases">
        <title>Finegoldia magna isolated from orthopedic joint implant-associated infections.</title>
        <authorList>
            <person name="Bjorklund S."/>
            <person name="Bruggemann H."/>
            <person name="Jensen A."/>
            <person name="Hellmark B."/>
            <person name="Soderquist B."/>
        </authorList>
    </citation>
    <scope>NUCLEOTIDE SEQUENCE [LARGE SCALE GENOMIC DNA]</scope>
    <source>
        <strain evidence="4">08T492</strain>
    </source>
</reference>
<feature type="transmembrane region" description="Helical" evidence="1">
    <location>
        <begin position="70"/>
        <end position="89"/>
    </location>
</feature>
<accession>A0A133MY73</accession>
<evidence type="ECO:0000256" key="1">
    <source>
        <dbReference type="SAM" id="Phobius"/>
    </source>
</evidence>
<evidence type="ECO:0000313" key="2">
    <source>
        <dbReference type="EMBL" id="OXZ38384.1"/>
    </source>
</evidence>
<dbReference type="AlphaFoldDB" id="A0A133MY73"/>
<evidence type="ECO:0000313" key="3">
    <source>
        <dbReference type="EMBL" id="QKH79866.1"/>
    </source>
</evidence>
<proteinExistence type="predicted"/>
<protein>
    <submittedName>
        <fullName evidence="2">YggT family protein</fullName>
    </submittedName>
</protein>
<gene>
    <name evidence="2" type="ORF">B9N56_03035</name>
    <name evidence="3" type="ORF">FOC70_05715</name>
</gene>
<dbReference type="InterPro" id="IPR003425">
    <property type="entry name" value="CCB3/YggT"/>
</dbReference>
<dbReference type="GO" id="GO:0016020">
    <property type="term" value="C:membrane"/>
    <property type="evidence" value="ECO:0007669"/>
    <property type="project" value="InterPro"/>
</dbReference>
<dbReference type="Pfam" id="PF02325">
    <property type="entry name" value="CCB3_YggT"/>
    <property type="match status" value="1"/>
</dbReference>
<dbReference type="Proteomes" id="UP000215361">
    <property type="component" value="Unassembled WGS sequence"/>
</dbReference>
<feature type="transmembrane region" description="Helical" evidence="1">
    <location>
        <begin position="7"/>
        <end position="31"/>
    </location>
</feature>
<dbReference type="EMBL" id="NDYI01000010">
    <property type="protein sequence ID" value="OXZ38384.1"/>
    <property type="molecule type" value="Genomic_DNA"/>
</dbReference>
<sequence>MINGFSIVNFFLTILKLIEWSIFIRVILSFVHISRDNALVDSIYLITDYIMYPAKILLGMFGLDRGIIDWSPLVTLIFLQIIGSLIIGLI</sequence>
<reference evidence="2" key="1">
    <citation type="journal article" date="2017" name="J. Clin. Microbiol.">
        <title>Finegoldia magna Isolated from Orthopedic Joint Implant-Associated Infections.</title>
        <authorList>
            <person name="Soderquist B."/>
            <person name="Bjorklund S."/>
            <person name="Hellmark B."/>
            <person name="Jensen A."/>
            <person name="Bruggemann H."/>
        </authorList>
    </citation>
    <scope>NUCLEOTIDE SEQUENCE</scope>
    <source>
        <strain evidence="2">08T492</strain>
    </source>
</reference>
<dbReference type="RefSeq" id="WP_035112577.1">
    <property type="nucleotide sequence ID" value="NZ_CABKMR010000001.1"/>
</dbReference>